<dbReference type="RefSeq" id="WP_201916357.1">
    <property type="nucleotide sequence ID" value="NZ_BAABAX010000001.1"/>
</dbReference>
<comment type="pathway">
    <text evidence="1">Siderophore biosynthesis.</text>
</comment>
<dbReference type="AlphaFoldDB" id="A0A937D9C9"/>
<dbReference type="GO" id="GO:0016881">
    <property type="term" value="F:acid-amino acid ligase activity"/>
    <property type="evidence" value="ECO:0007669"/>
    <property type="project" value="UniProtKB-ARBA"/>
</dbReference>
<evidence type="ECO:0000259" key="3">
    <source>
        <dbReference type="Pfam" id="PF06276"/>
    </source>
</evidence>
<dbReference type="EMBL" id="JAERQJ010000001">
    <property type="protein sequence ID" value="MBL0682378.1"/>
    <property type="molecule type" value="Genomic_DNA"/>
</dbReference>
<evidence type="ECO:0000313" key="4">
    <source>
        <dbReference type="EMBL" id="MBL0682378.1"/>
    </source>
</evidence>
<sequence length="616" mass="71190">MNTSDTLLLSTQISHLTPRIWEIVNRNLIRKAISEFTHELLLELEFIGQKEDWKIYKMYTDIPDIVYYFNVKKRVLDHSHIDRSSIIKMKNDKEVELDALDFILELKNTLGIPDDMLPTYMEEITSTLHGAAYKYKYQEYNASELIAADFQDIEKAMTEGHPCFVANNGRIGFNTSQYHHFAPETETSFALVWIAGHKTKADYHSVSMHAYDVLIENELGKETVQLFNQKLMDLDLDPEDYIFMPVHPWQWDTKISTIFAQDIAQQFIVLLGKGNDQYAAQQSIRTLFNITHPEKLYTKTALSILNMGFMRGLSPYYMGSTPVITDWISQLLEHDTLIRQTGFTMLGEIATVGYRNRYYETLGKTKAHNKMLSALWRESPFSKVTKDQKLMTMAAFLHLDNQGNSLVVELIKASSVSVEVWLENYLRVYLTPLLHCLFQYDLVFMPHGENLIMVIENSIPVKAIMKDITEEIAIFDETITLPEKAKRLHVKADDDIKALAIFTDVFDCFFRFLSDILVTQGDYSETTFWKQVAQCVINYQESHSELSDKFQRIDLFAPEFKRCCLNRLQLLNTKHMLNLADPVDSLQFKGTIKNPIATYKTDTKNTKTNTSYATAK</sequence>
<proteinExistence type="predicted"/>
<accession>A0A937D9C9</accession>
<feature type="domain" description="Aerobactin siderophore biosynthesis IucA/IucC N-terminal" evidence="2">
    <location>
        <begin position="149"/>
        <end position="398"/>
    </location>
</feature>
<comment type="caution">
    <text evidence="4">The sequence shown here is derived from an EMBL/GenBank/DDBJ whole genome shotgun (WGS) entry which is preliminary data.</text>
</comment>
<protein>
    <submittedName>
        <fullName evidence="4">IucA/IucC family siderophore biosynthesis protein</fullName>
    </submittedName>
</protein>
<dbReference type="Pfam" id="PF04183">
    <property type="entry name" value="IucA_IucC"/>
    <property type="match status" value="1"/>
</dbReference>
<gene>
    <name evidence="4" type="ORF">JJQ60_02505</name>
</gene>
<dbReference type="PANTHER" id="PTHR34384">
    <property type="entry name" value="L-2,3-DIAMINOPROPANOATE--CITRATE LIGASE"/>
    <property type="match status" value="1"/>
</dbReference>
<evidence type="ECO:0000259" key="2">
    <source>
        <dbReference type="Pfam" id="PF04183"/>
    </source>
</evidence>
<organism evidence="4 5">
    <name type="scientific">Aquimarina mytili</name>
    <dbReference type="NCBI Taxonomy" id="874423"/>
    <lineage>
        <taxon>Bacteria</taxon>
        <taxon>Pseudomonadati</taxon>
        <taxon>Bacteroidota</taxon>
        <taxon>Flavobacteriia</taxon>
        <taxon>Flavobacteriales</taxon>
        <taxon>Flavobacteriaceae</taxon>
        <taxon>Aquimarina</taxon>
    </lineage>
</organism>
<dbReference type="Proteomes" id="UP000651057">
    <property type="component" value="Unassembled WGS sequence"/>
</dbReference>
<dbReference type="InterPro" id="IPR037455">
    <property type="entry name" value="LucA/IucC-like"/>
</dbReference>
<evidence type="ECO:0000256" key="1">
    <source>
        <dbReference type="ARBA" id="ARBA00004924"/>
    </source>
</evidence>
<dbReference type="InterPro" id="IPR007310">
    <property type="entry name" value="Aerobactin_biosyn_IucA/IucC_N"/>
</dbReference>
<reference evidence="4" key="1">
    <citation type="submission" date="2021-01" db="EMBL/GenBank/DDBJ databases">
        <authorList>
            <person name="Zhong Y.L."/>
        </authorList>
    </citation>
    <scope>NUCLEOTIDE SEQUENCE</scope>
    <source>
        <strain evidence="4">KCTC 23302</strain>
    </source>
</reference>
<dbReference type="InterPro" id="IPR022770">
    <property type="entry name" value="IucA/IucC-like_C"/>
</dbReference>
<dbReference type="Gene3D" id="6.10.250.3370">
    <property type="match status" value="1"/>
</dbReference>
<evidence type="ECO:0000313" key="5">
    <source>
        <dbReference type="Proteomes" id="UP000651057"/>
    </source>
</evidence>
<dbReference type="Gene3D" id="1.10.510.40">
    <property type="match status" value="1"/>
</dbReference>
<dbReference type="GO" id="GO:0019290">
    <property type="term" value="P:siderophore biosynthetic process"/>
    <property type="evidence" value="ECO:0007669"/>
    <property type="project" value="InterPro"/>
</dbReference>
<keyword evidence="5" id="KW-1185">Reference proteome</keyword>
<feature type="domain" description="Aerobactin siderophore biosynthesis IucA/IucC-like C-terminal" evidence="3">
    <location>
        <begin position="421"/>
        <end position="576"/>
    </location>
</feature>
<dbReference type="Gene3D" id="3.30.310.280">
    <property type="match status" value="1"/>
</dbReference>
<name>A0A937D9C9_9FLAO</name>
<dbReference type="PANTHER" id="PTHR34384:SF6">
    <property type="entry name" value="STAPHYLOFERRIN B SYNTHASE"/>
    <property type="match status" value="1"/>
</dbReference>
<dbReference type="Pfam" id="PF06276">
    <property type="entry name" value="FhuF"/>
    <property type="match status" value="1"/>
</dbReference>